<dbReference type="HOGENOM" id="CLU_020844_0_0_7"/>
<dbReference type="GO" id="GO:0046394">
    <property type="term" value="P:carboxylic acid biosynthetic process"/>
    <property type="evidence" value="ECO:0007669"/>
    <property type="project" value="UniProtKB-ARBA"/>
</dbReference>
<comment type="catalytic activity">
    <reaction evidence="7">
        <text>L-isoleucine + 2-oxoglutarate = (S)-3-methyl-2-oxopentanoate + L-glutamate</text>
        <dbReference type="Rhea" id="RHEA:24801"/>
        <dbReference type="ChEBI" id="CHEBI:16810"/>
        <dbReference type="ChEBI" id="CHEBI:29985"/>
        <dbReference type="ChEBI" id="CHEBI:35146"/>
        <dbReference type="ChEBI" id="CHEBI:58045"/>
        <dbReference type="EC" id="2.6.1.42"/>
    </reaction>
</comment>
<protein>
    <recommendedName>
        <fullName evidence="5">branched-chain-amino-acid transaminase</fullName>
        <ecNumber evidence="5">2.6.1.42</ecNumber>
    </recommendedName>
</protein>
<accession>Q1MPS3</accession>
<evidence type="ECO:0000256" key="7">
    <source>
        <dbReference type="ARBA" id="ARBA00048798"/>
    </source>
</evidence>
<dbReference type="Proteomes" id="UP000002430">
    <property type="component" value="Chromosome"/>
</dbReference>
<dbReference type="STRING" id="363253.LI0950"/>
<evidence type="ECO:0000313" key="10">
    <source>
        <dbReference type="Proteomes" id="UP000002430"/>
    </source>
</evidence>
<dbReference type="GO" id="GO:0004084">
    <property type="term" value="F:branched-chain-amino-acid transaminase activity"/>
    <property type="evidence" value="ECO:0007669"/>
    <property type="project" value="UniProtKB-EC"/>
</dbReference>
<comment type="similarity">
    <text evidence="4">Belongs to the class-IV pyridoxal-phosphate-dependent aminotransferase family.</text>
</comment>
<dbReference type="OrthoDB" id="9805628at2"/>
<dbReference type="InterPro" id="IPR043132">
    <property type="entry name" value="BCAT-like_C"/>
</dbReference>
<evidence type="ECO:0000256" key="4">
    <source>
        <dbReference type="ARBA" id="ARBA00009320"/>
    </source>
</evidence>
<keyword evidence="9" id="KW-0808">Transferase</keyword>
<proteinExistence type="inferred from homology"/>
<dbReference type="InterPro" id="IPR036038">
    <property type="entry name" value="Aminotransferase-like"/>
</dbReference>
<keyword evidence="10" id="KW-1185">Reference proteome</keyword>
<evidence type="ECO:0000313" key="9">
    <source>
        <dbReference type="EMBL" id="CAJ55004.1"/>
    </source>
</evidence>
<dbReference type="AlphaFoldDB" id="Q1MPS3"/>
<dbReference type="EMBL" id="AM180252">
    <property type="protein sequence ID" value="CAJ55004.1"/>
    <property type="molecule type" value="Genomic_DNA"/>
</dbReference>
<evidence type="ECO:0000256" key="8">
    <source>
        <dbReference type="ARBA" id="ARBA00049229"/>
    </source>
</evidence>
<dbReference type="eggNOG" id="COG0115">
    <property type="taxonomic scope" value="Bacteria"/>
</dbReference>
<dbReference type="InterPro" id="IPR050571">
    <property type="entry name" value="Class-IV_PLP-Dep_Aminotrnsfr"/>
</dbReference>
<comment type="catalytic activity">
    <reaction evidence="6">
        <text>L-valine + 2-oxoglutarate = 3-methyl-2-oxobutanoate + L-glutamate</text>
        <dbReference type="Rhea" id="RHEA:24813"/>
        <dbReference type="ChEBI" id="CHEBI:11851"/>
        <dbReference type="ChEBI" id="CHEBI:16810"/>
        <dbReference type="ChEBI" id="CHEBI:29985"/>
        <dbReference type="ChEBI" id="CHEBI:57762"/>
        <dbReference type="EC" id="2.6.1.42"/>
    </reaction>
</comment>
<evidence type="ECO:0000256" key="2">
    <source>
        <dbReference type="ARBA" id="ARBA00004931"/>
    </source>
</evidence>
<evidence type="ECO:0000256" key="6">
    <source>
        <dbReference type="ARBA" id="ARBA00048212"/>
    </source>
</evidence>
<dbReference type="Pfam" id="PF01063">
    <property type="entry name" value="Aminotran_4"/>
    <property type="match status" value="1"/>
</dbReference>
<comment type="pathway">
    <text evidence="3">Amino-acid biosynthesis; L-leucine biosynthesis; L-leucine from 3-methyl-2-oxobutanoate: step 4/4.</text>
</comment>
<dbReference type="PANTHER" id="PTHR42743:SF11">
    <property type="entry name" value="AMINODEOXYCHORISMATE LYASE"/>
    <property type="match status" value="1"/>
</dbReference>
<dbReference type="SUPFAM" id="SSF56752">
    <property type="entry name" value="D-aminoacid aminotransferase-like PLP-dependent enzymes"/>
    <property type="match status" value="1"/>
</dbReference>
<keyword evidence="9" id="KW-0032">Aminotransferase</keyword>
<comment type="pathway">
    <text evidence="2">Amino-acid biosynthesis; L-valine biosynthesis; L-valine from pyruvate: step 4/4.</text>
</comment>
<keyword evidence="9" id="KW-0456">Lyase</keyword>
<dbReference type="RefSeq" id="WP_011527033.1">
    <property type="nucleotide sequence ID" value="NC_008011.1"/>
</dbReference>
<dbReference type="Gene3D" id="3.20.10.10">
    <property type="entry name" value="D-amino Acid Aminotransferase, subunit A, domain 2"/>
    <property type="match status" value="1"/>
</dbReference>
<comment type="catalytic activity">
    <reaction evidence="8">
        <text>L-leucine + 2-oxoglutarate = 4-methyl-2-oxopentanoate + L-glutamate</text>
        <dbReference type="Rhea" id="RHEA:18321"/>
        <dbReference type="ChEBI" id="CHEBI:16810"/>
        <dbReference type="ChEBI" id="CHEBI:17865"/>
        <dbReference type="ChEBI" id="CHEBI:29985"/>
        <dbReference type="ChEBI" id="CHEBI:57427"/>
        <dbReference type="EC" id="2.6.1.42"/>
    </reaction>
</comment>
<evidence type="ECO:0000256" key="3">
    <source>
        <dbReference type="ARBA" id="ARBA00005072"/>
    </source>
</evidence>
<evidence type="ECO:0000256" key="5">
    <source>
        <dbReference type="ARBA" id="ARBA00013053"/>
    </source>
</evidence>
<dbReference type="Gene3D" id="3.30.470.10">
    <property type="match status" value="1"/>
</dbReference>
<gene>
    <name evidence="9" type="ordered locus">LI0950</name>
</gene>
<reference evidence="9 10" key="1">
    <citation type="submission" date="2005-11" db="EMBL/GenBank/DDBJ databases">
        <title>The complete genome sequence of Lawsonia intracellularis: the causative agent of proliferative enteropathy.</title>
        <authorList>
            <person name="Kaur K."/>
            <person name="Zhang Q."/>
            <person name="Beckler D."/>
            <person name="Munir S."/>
            <person name="Li L."/>
            <person name="Kinsley K."/>
            <person name="Herron L."/>
            <person name="Peterson A."/>
            <person name="May B."/>
            <person name="Singh S."/>
            <person name="Gebhart C."/>
            <person name="Kapur V."/>
        </authorList>
    </citation>
    <scope>NUCLEOTIDE SEQUENCE [LARGE SCALE GENOMIC DNA]</scope>
    <source>
        <strain evidence="9 10">PHE/MN1-00</strain>
    </source>
</reference>
<dbReference type="GO" id="GO:0016829">
    <property type="term" value="F:lyase activity"/>
    <property type="evidence" value="ECO:0007669"/>
    <property type="project" value="UniProtKB-KW"/>
</dbReference>
<dbReference type="KEGG" id="lip:LI0950"/>
<dbReference type="EC" id="2.6.1.42" evidence="5"/>
<organism evidence="9 10">
    <name type="scientific">Lawsonia intracellularis (strain PHE/MN1-00)</name>
    <dbReference type="NCBI Taxonomy" id="363253"/>
    <lineage>
        <taxon>Bacteria</taxon>
        <taxon>Pseudomonadati</taxon>
        <taxon>Thermodesulfobacteriota</taxon>
        <taxon>Desulfovibrionia</taxon>
        <taxon>Desulfovibrionales</taxon>
        <taxon>Desulfovibrionaceae</taxon>
        <taxon>Lawsonia</taxon>
    </lineage>
</organism>
<sequence length="316" mass="35396">MLPILATNAFVDHIQYQLCPGAEKLLEFYNHSSEDIYYGPNQMVIPIDAHLVHRGDGVFETLSIMEYHILQLKEHIKRIVTSSKKLKLSLPCSTSKLKKLIMTVAKAVNKNEGNIRVLIGRGLGGFSISSLEYPNSSLYIVVYNTTQLLESWYKNGLTACKSNILSNPILFLTNIKTVSYILGILMELEAIEQKVNLTLSFNEQWCFTKSAIANIAIVSQDNTLIFLEFQNILIETILEKTIEALKPSVLIELQCITEQELLTAKKILVLGTTHLCIGITKYNGHIIGNGTTGPISNMLRNMLKKTLLKHGIPINH</sequence>
<evidence type="ECO:0000256" key="1">
    <source>
        <dbReference type="ARBA" id="ARBA00004824"/>
    </source>
</evidence>
<name>Q1MPS3_LAWIP</name>
<dbReference type="InterPro" id="IPR001544">
    <property type="entry name" value="Aminotrans_IV"/>
</dbReference>
<comment type="pathway">
    <text evidence="1">Amino-acid biosynthesis; L-isoleucine biosynthesis; L-isoleucine from 2-oxobutanoate: step 4/4.</text>
</comment>
<dbReference type="InterPro" id="IPR043131">
    <property type="entry name" value="BCAT-like_N"/>
</dbReference>
<dbReference type="PANTHER" id="PTHR42743">
    <property type="entry name" value="AMINO-ACID AMINOTRANSFERASE"/>
    <property type="match status" value="1"/>
</dbReference>